<protein>
    <recommendedName>
        <fullName evidence="1">KAP NTPase domain-containing protein</fullName>
    </recommendedName>
</protein>
<dbReference type="InterPro" id="IPR011646">
    <property type="entry name" value="KAP_P-loop"/>
</dbReference>
<reference evidence="2" key="1">
    <citation type="submission" date="2015-04" db="EMBL/GenBank/DDBJ databases">
        <authorList>
            <person name="Syromyatnikov M.Y."/>
            <person name="Popov V.N."/>
        </authorList>
    </citation>
    <scope>NUCLEOTIDE SEQUENCE</scope>
    <source>
        <strain evidence="2">MO-1</strain>
    </source>
</reference>
<evidence type="ECO:0000313" key="2">
    <source>
        <dbReference type="EMBL" id="CRH06319.1"/>
    </source>
</evidence>
<sequence>MDDAFITVASAITSFTEDHYTDEATREELIEKAKNVGKKLFGFSVKIATLGLIKESDFEDFESIRSDFAKGASNAVGEMIEERLRSHTKDIALIEEFKELLSSLPESINQDGTKPLIIIVDELDRCKPSFAVDMLEKIKHLFSVKNVMFVLVMNKQQLEESVRAIYGANIDANTYLQKFINIETQLPKKIATNQISTVKVYSSYIFQQHGIETWGNDRNIIDCVDVLAEHFNLSLRQLERVYTNISVFYASTEKGYLHLHAIITLLSVIKVIDTNLFHLLATKQIDFASVCNKLNFNKDTFSESSLLERLVSWIEYALMTDEEFGLVAEDNDFRRIDIDLSLKYGMDRQDILPYHAEKISLLKINSQE</sequence>
<feature type="domain" description="KAP NTPase" evidence="1">
    <location>
        <begin position="8"/>
        <end position="250"/>
    </location>
</feature>
<accession>A0A1S7LJL8</accession>
<evidence type="ECO:0000259" key="1">
    <source>
        <dbReference type="Pfam" id="PF07693"/>
    </source>
</evidence>
<name>A0A1S7LJL8_MAGMO</name>
<dbReference type="AlphaFoldDB" id="A0A1S7LJL8"/>
<gene>
    <name evidence="2" type="ORF">MAGMO_2152</name>
</gene>
<dbReference type="EMBL" id="LO017727">
    <property type="protein sequence ID" value="CRH06319.1"/>
    <property type="molecule type" value="Genomic_DNA"/>
</dbReference>
<organism evidence="2">
    <name type="scientific">Magnetococcus massalia (strain MO-1)</name>
    <dbReference type="NCBI Taxonomy" id="451514"/>
    <lineage>
        <taxon>Bacteria</taxon>
        <taxon>Pseudomonadati</taxon>
        <taxon>Pseudomonadota</taxon>
        <taxon>Magnetococcia</taxon>
        <taxon>Magnetococcales</taxon>
        <taxon>Magnetococcaceae</taxon>
        <taxon>Magnetococcus</taxon>
    </lineage>
</organism>
<proteinExistence type="predicted"/>
<dbReference type="Pfam" id="PF07693">
    <property type="entry name" value="KAP_NTPase"/>
    <property type="match status" value="1"/>
</dbReference>